<evidence type="ECO:0000313" key="2">
    <source>
        <dbReference type="EMBL" id="GGL11321.1"/>
    </source>
</evidence>
<dbReference type="InterPro" id="IPR049240">
    <property type="entry name" value="DUF6875"/>
</dbReference>
<dbReference type="EMBL" id="BMMH01000004">
    <property type="protein sequence ID" value="GGL11321.1"/>
    <property type="molecule type" value="Genomic_DNA"/>
</dbReference>
<comment type="caution">
    <text evidence="2">The sequence shown here is derived from an EMBL/GenBank/DDBJ whole genome shotgun (WGS) entry which is preliminary data.</text>
</comment>
<dbReference type="RefSeq" id="WP_058856892.1">
    <property type="nucleotide sequence ID" value="NZ_BMMH01000004.1"/>
</dbReference>
<evidence type="ECO:0000259" key="1">
    <source>
        <dbReference type="Pfam" id="PF21780"/>
    </source>
</evidence>
<accession>A0A917VT16</accession>
<protein>
    <recommendedName>
        <fullName evidence="1">DUF6875 domain-containing protein</fullName>
    </recommendedName>
</protein>
<reference evidence="2" key="2">
    <citation type="submission" date="2020-09" db="EMBL/GenBank/DDBJ databases">
        <authorList>
            <person name="Sun Q."/>
            <person name="Zhou Y."/>
        </authorList>
    </citation>
    <scope>NUCLEOTIDE SEQUENCE</scope>
    <source>
        <strain evidence="2">CGMCC 4.3508</strain>
    </source>
</reference>
<sequence>MTTDRVVGTRSGIEPANLFAPDPVSAAGEHPLATELRRWTTEYLCRPHSDLGRHGPVCPYMGHAITRRFLWAAFLGGRDFEVERIAAIVDDLYDMYPVLPPRDPPDSNFKAVLAVFPDLTDYTGIEAVQHDQKTRFVKQGLMLGQFYPGCRVAGLHNPDFPALDSPLPLLAVRHMVPTDFFFLNTRPEWIGTYLKTFAPAIPDFITTTMAGELAHIADSA</sequence>
<reference evidence="2" key="1">
    <citation type="journal article" date="2014" name="Int. J. Syst. Evol. Microbiol.">
        <title>Complete genome sequence of Corynebacterium casei LMG S-19264T (=DSM 44701T), isolated from a smear-ripened cheese.</title>
        <authorList>
            <consortium name="US DOE Joint Genome Institute (JGI-PGF)"/>
            <person name="Walter F."/>
            <person name="Albersmeier A."/>
            <person name="Kalinowski J."/>
            <person name="Ruckert C."/>
        </authorList>
    </citation>
    <scope>NUCLEOTIDE SEQUENCE</scope>
    <source>
        <strain evidence="2">CGMCC 4.3508</strain>
    </source>
</reference>
<evidence type="ECO:0000313" key="3">
    <source>
        <dbReference type="Proteomes" id="UP000638263"/>
    </source>
</evidence>
<keyword evidence="3" id="KW-1185">Reference proteome</keyword>
<proteinExistence type="predicted"/>
<dbReference type="Pfam" id="PF21780">
    <property type="entry name" value="DUF6875"/>
    <property type="match status" value="1"/>
</dbReference>
<feature type="domain" description="DUF6875" evidence="1">
    <location>
        <begin position="34"/>
        <end position="204"/>
    </location>
</feature>
<gene>
    <name evidence="2" type="ORF">GCM10011588_27260</name>
</gene>
<name>A0A917VT16_9NOCA</name>
<dbReference type="AlphaFoldDB" id="A0A917VT16"/>
<dbReference type="Proteomes" id="UP000638263">
    <property type="component" value="Unassembled WGS sequence"/>
</dbReference>
<organism evidence="2 3">
    <name type="scientific">Nocardia jinanensis</name>
    <dbReference type="NCBI Taxonomy" id="382504"/>
    <lineage>
        <taxon>Bacteria</taxon>
        <taxon>Bacillati</taxon>
        <taxon>Actinomycetota</taxon>
        <taxon>Actinomycetes</taxon>
        <taxon>Mycobacteriales</taxon>
        <taxon>Nocardiaceae</taxon>
        <taxon>Nocardia</taxon>
    </lineage>
</organism>